<dbReference type="InterPro" id="IPR025355">
    <property type="entry name" value="DUF4259"/>
</dbReference>
<proteinExistence type="predicted"/>
<dbReference type="Proteomes" id="UP000001409">
    <property type="component" value="Chromosome"/>
</dbReference>
<evidence type="ECO:0000313" key="1">
    <source>
        <dbReference type="EMBL" id="BAC17576.1"/>
    </source>
</evidence>
<dbReference type="HOGENOM" id="CLU_2080823_0_0_11"/>
<sequence>MTERLSDMGAWDDSILNEEINIDFLDEIADLDNDDILEALEDACLLVINQDNATEEEHLNGQAAATIAAILAGAPYSAGEVVENYPFIRQLMGEGSETLRAAAARVLEEADVEYDLEAYLEALN</sequence>
<dbReference type="STRING" id="196164.gene:10741168"/>
<dbReference type="EMBL" id="BA000035">
    <property type="protein sequence ID" value="BAC17576.1"/>
    <property type="molecule type" value="Genomic_DNA"/>
</dbReference>
<organism evidence="1 2">
    <name type="scientific">Corynebacterium efficiens (strain DSM 44549 / YS-314 / AJ 12310 / JCM 11189 / NBRC 100395)</name>
    <dbReference type="NCBI Taxonomy" id="196164"/>
    <lineage>
        <taxon>Bacteria</taxon>
        <taxon>Bacillati</taxon>
        <taxon>Actinomycetota</taxon>
        <taxon>Actinomycetes</taxon>
        <taxon>Mycobacteriales</taxon>
        <taxon>Corynebacteriaceae</taxon>
        <taxon>Corynebacterium</taxon>
    </lineage>
</organism>
<reference evidence="1 2" key="1">
    <citation type="journal article" date="2003" name="Genome Res.">
        <title>Comparative complete genome sequence analysis of the amino acid replacements responsible for the thermostability of Corynebacterium efficiens.</title>
        <authorList>
            <person name="Nishio Y."/>
            <person name="Nakamura Y."/>
            <person name="Kawarabayasi Y."/>
            <person name="Usuda Y."/>
            <person name="Kimura E."/>
            <person name="Sugimoto S."/>
            <person name="Matsui K."/>
            <person name="Yamagishi A."/>
            <person name="Kikuchi H."/>
            <person name="Ikeo K."/>
            <person name="Gojobori T."/>
        </authorList>
    </citation>
    <scope>NUCLEOTIDE SEQUENCE [LARGE SCALE GENOMIC DNA]</scope>
    <source>
        <strain evidence="2">DSM 44549 / YS-314 / AJ 12310 / JCM 11189 / NBRC 100395</strain>
    </source>
</reference>
<accession>Q8FRJ5</accession>
<dbReference type="AlphaFoldDB" id="Q8FRJ5"/>
<dbReference type="Pfam" id="PF14078">
    <property type="entry name" value="DUF4259"/>
    <property type="match status" value="1"/>
</dbReference>
<protein>
    <recommendedName>
        <fullName evidence="3">DUF4259 domain-containing protein</fullName>
    </recommendedName>
</protein>
<dbReference type="KEGG" id="cef:CE0766"/>
<accession>C8NLT7</accession>
<keyword evidence="2" id="KW-1185">Reference proteome</keyword>
<dbReference type="eggNOG" id="ENOG50321GD">
    <property type="taxonomic scope" value="Bacteria"/>
</dbReference>
<evidence type="ECO:0008006" key="3">
    <source>
        <dbReference type="Google" id="ProtNLM"/>
    </source>
</evidence>
<name>Q8FRJ5_COREF</name>
<evidence type="ECO:0000313" key="2">
    <source>
        <dbReference type="Proteomes" id="UP000001409"/>
    </source>
</evidence>